<feature type="transmembrane region" description="Helical" evidence="9">
    <location>
        <begin position="182"/>
        <end position="204"/>
    </location>
</feature>
<evidence type="ECO:0000256" key="4">
    <source>
        <dbReference type="ARBA" id="ARBA00022692"/>
    </source>
</evidence>
<evidence type="ECO:0000256" key="5">
    <source>
        <dbReference type="ARBA" id="ARBA00022970"/>
    </source>
</evidence>
<dbReference type="AlphaFoldDB" id="A0A5D0TUK9"/>
<dbReference type="GO" id="GO:0005886">
    <property type="term" value="C:plasma membrane"/>
    <property type="evidence" value="ECO:0007669"/>
    <property type="project" value="UniProtKB-SubCell"/>
</dbReference>
<keyword evidence="3" id="KW-1003">Cell membrane</keyword>
<evidence type="ECO:0000256" key="1">
    <source>
        <dbReference type="ARBA" id="ARBA00004651"/>
    </source>
</evidence>
<sequence>MTTIWAGLATGALYSLVAIGYNVVLLASGVVNFANAYLIMIGTFLAYVCLVDWGLPVAAAIPLTGLAVAVIAVVEERIAIRPLLNRQGGHAALITTVGVGTLLGGIAAKVWGTEPVRVPSPFSAEPLTLLGGTIQRNDLVLILLVLALGVGLHLWSRRTLLGLASLATAENRQAAQARGLNVRALGLGAFALAGLIAGLFAVFVAGRTYAHFHLGETLALFGFVAIAIGGSGSQLGGLIGGFAIGLLYAVTARYVGDSYPQIVVFAVFLLILLTRPRGLFGGAAERQV</sequence>
<dbReference type="Pfam" id="PF02653">
    <property type="entry name" value="BPD_transp_2"/>
    <property type="match status" value="1"/>
</dbReference>
<feature type="transmembrane region" description="Helical" evidence="9">
    <location>
        <begin position="262"/>
        <end position="280"/>
    </location>
</feature>
<keyword evidence="11" id="KW-1185">Reference proteome</keyword>
<evidence type="ECO:0000313" key="10">
    <source>
        <dbReference type="EMBL" id="TYC09015.1"/>
    </source>
</evidence>
<keyword evidence="7 9" id="KW-0472">Membrane</keyword>
<feature type="transmembrane region" description="Helical" evidence="9">
    <location>
        <begin position="6"/>
        <end position="27"/>
    </location>
</feature>
<dbReference type="GO" id="GO:0006865">
    <property type="term" value="P:amino acid transport"/>
    <property type="evidence" value="ECO:0007669"/>
    <property type="project" value="UniProtKB-KW"/>
</dbReference>
<keyword evidence="4 9" id="KW-0812">Transmembrane</keyword>
<feature type="transmembrane region" description="Helical" evidence="9">
    <location>
        <begin position="139"/>
        <end position="156"/>
    </location>
</feature>
<evidence type="ECO:0000256" key="3">
    <source>
        <dbReference type="ARBA" id="ARBA00022475"/>
    </source>
</evidence>
<evidence type="ECO:0000256" key="8">
    <source>
        <dbReference type="ARBA" id="ARBA00037998"/>
    </source>
</evidence>
<dbReference type="GO" id="GO:0022857">
    <property type="term" value="F:transmembrane transporter activity"/>
    <property type="evidence" value="ECO:0007669"/>
    <property type="project" value="InterPro"/>
</dbReference>
<keyword evidence="6 9" id="KW-1133">Transmembrane helix</keyword>
<keyword evidence="5" id="KW-0029">Amino-acid transport</keyword>
<dbReference type="PANTHER" id="PTHR11795">
    <property type="entry name" value="BRANCHED-CHAIN AMINO ACID TRANSPORT SYSTEM PERMEASE PROTEIN LIVH"/>
    <property type="match status" value="1"/>
</dbReference>
<accession>A0A5D0TUK9</accession>
<feature type="transmembrane region" description="Helical" evidence="9">
    <location>
        <begin position="91"/>
        <end position="111"/>
    </location>
</feature>
<dbReference type="RefSeq" id="WP_148354634.1">
    <property type="nucleotide sequence ID" value="NZ_JBHSBF010000032.1"/>
</dbReference>
<keyword evidence="2" id="KW-0813">Transport</keyword>
<evidence type="ECO:0000256" key="9">
    <source>
        <dbReference type="SAM" id="Phobius"/>
    </source>
</evidence>
<protein>
    <submittedName>
        <fullName evidence="10">Branched-chain amino acid ABC transporter permease</fullName>
    </submittedName>
</protein>
<evidence type="ECO:0000256" key="6">
    <source>
        <dbReference type="ARBA" id="ARBA00022989"/>
    </source>
</evidence>
<feature type="transmembrane region" description="Helical" evidence="9">
    <location>
        <begin position="59"/>
        <end position="79"/>
    </location>
</feature>
<dbReference type="InterPro" id="IPR001851">
    <property type="entry name" value="ABC_transp_permease"/>
</dbReference>
<dbReference type="EMBL" id="VSFF01000015">
    <property type="protein sequence ID" value="TYC09015.1"/>
    <property type="molecule type" value="Genomic_DNA"/>
</dbReference>
<gene>
    <name evidence="10" type="ORF">FXF65_36490</name>
</gene>
<comment type="caution">
    <text evidence="10">The sequence shown here is derived from an EMBL/GenBank/DDBJ whole genome shotgun (WGS) entry which is preliminary data.</text>
</comment>
<dbReference type="CDD" id="cd06582">
    <property type="entry name" value="TM_PBP1_LivH_like"/>
    <property type="match status" value="1"/>
</dbReference>
<feature type="transmembrane region" description="Helical" evidence="9">
    <location>
        <begin position="235"/>
        <end position="256"/>
    </location>
</feature>
<dbReference type="OrthoDB" id="3572933at2"/>
<comment type="similarity">
    <text evidence="8">Belongs to the binding-protein-dependent transport system permease family. LivHM subfamily.</text>
</comment>
<evidence type="ECO:0000256" key="7">
    <source>
        <dbReference type="ARBA" id="ARBA00023136"/>
    </source>
</evidence>
<organism evidence="10 11">
    <name type="scientific">Actinomadura syzygii</name>
    <dbReference type="NCBI Taxonomy" id="1427538"/>
    <lineage>
        <taxon>Bacteria</taxon>
        <taxon>Bacillati</taxon>
        <taxon>Actinomycetota</taxon>
        <taxon>Actinomycetes</taxon>
        <taxon>Streptosporangiales</taxon>
        <taxon>Thermomonosporaceae</taxon>
        <taxon>Actinomadura</taxon>
    </lineage>
</organism>
<feature type="transmembrane region" description="Helical" evidence="9">
    <location>
        <begin position="34"/>
        <end position="53"/>
    </location>
</feature>
<reference evidence="10 11" key="1">
    <citation type="submission" date="2019-08" db="EMBL/GenBank/DDBJ databases">
        <title>Actinomadura sp. nov. CYP1-5 isolated from mountain soil.</title>
        <authorList>
            <person name="Songsumanus A."/>
            <person name="Kuncharoen N."/>
            <person name="Kudo T."/>
            <person name="Yuki M."/>
            <person name="Igarashi Y."/>
            <person name="Tanasupawat S."/>
        </authorList>
    </citation>
    <scope>NUCLEOTIDE SEQUENCE [LARGE SCALE GENOMIC DNA]</scope>
    <source>
        <strain evidence="10 11">GKU157</strain>
    </source>
</reference>
<name>A0A5D0TUK9_9ACTN</name>
<dbReference type="Proteomes" id="UP000322634">
    <property type="component" value="Unassembled WGS sequence"/>
</dbReference>
<dbReference type="PANTHER" id="PTHR11795:SF445">
    <property type="entry name" value="AMINO ACID ABC TRANSPORTER PERMEASE PROTEIN"/>
    <property type="match status" value="1"/>
</dbReference>
<dbReference type="InterPro" id="IPR052157">
    <property type="entry name" value="BCAA_transport_permease"/>
</dbReference>
<evidence type="ECO:0000256" key="2">
    <source>
        <dbReference type="ARBA" id="ARBA00022448"/>
    </source>
</evidence>
<evidence type="ECO:0000313" key="11">
    <source>
        <dbReference type="Proteomes" id="UP000322634"/>
    </source>
</evidence>
<proteinExistence type="inferred from homology"/>
<comment type="subcellular location">
    <subcellularLocation>
        <location evidence="1">Cell membrane</location>
        <topology evidence="1">Multi-pass membrane protein</topology>
    </subcellularLocation>
</comment>